<sequence length="253" mass="27123">MPRVAACQVNPQPPSDPRFHRQPRCVGAETPGEAYYARRGAADTWTLKDLPPGAVAAFPDHVVRLGPGKHLIPALRGVRCPHAQAPRAVRVRTDLSVVRGRGSVWSPGAYRRHEVRNGGGGETIHGRRTCGREVDSSAVMNANAGGARSGAEGGAAAVLLVPGLSRTRGGWGTQEALPGPETLLTRPSRWVLASVRPPYRFTANTCTVPLLVSTDAHLPSRVHCPASTTVLVQPLRRYATPIPRPHCHRRQGC</sequence>
<keyword evidence="3" id="KW-1185">Reference proteome</keyword>
<dbReference type="Proteomes" id="UP001063166">
    <property type="component" value="Unassembled WGS sequence"/>
</dbReference>
<accession>A0A9P3Q1L3</accession>
<name>A0A9P3Q1L3_LYOSH</name>
<evidence type="ECO:0000256" key="1">
    <source>
        <dbReference type="SAM" id="MobiDB-lite"/>
    </source>
</evidence>
<protein>
    <submittedName>
        <fullName evidence="2">Uncharacterized protein</fullName>
    </submittedName>
</protein>
<comment type="caution">
    <text evidence="2">The sequence shown here is derived from an EMBL/GenBank/DDBJ whole genome shotgun (WGS) entry which is preliminary data.</text>
</comment>
<gene>
    <name evidence="2" type="ORF">LshimejAT787_2200670</name>
</gene>
<dbReference type="OrthoDB" id="415043at2759"/>
<organism evidence="2 3">
    <name type="scientific">Lyophyllum shimeji</name>
    <name type="common">Hon-shimeji</name>
    <name type="synonym">Tricholoma shimeji</name>
    <dbReference type="NCBI Taxonomy" id="47721"/>
    <lineage>
        <taxon>Eukaryota</taxon>
        <taxon>Fungi</taxon>
        <taxon>Dikarya</taxon>
        <taxon>Basidiomycota</taxon>
        <taxon>Agaricomycotina</taxon>
        <taxon>Agaricomycetes</taxon>
        <taxon>Agaricomycetidae</taxon>
        <taxon>Agaricales</taxon>
        <taxon>Tricholomatineae</taxon>
        <taxon>Lyophyllaceae</taxon>
        <taxon>Lyophyllum</taxon>
    </lineage>
</organism>
<evidence type="ECO:0000313" key="3">
    <source>
        <dbReference type="Proteomes" id="UP001063166"/>
    </source>
</evidence>
<evidence type="ECO:0000313" key="2">
    <source>
        <dbReference type="EMBL" id="GLB45404.1"/>
    </source>
</evidence>
<dbReference type="AlphaFoldDB" id="A0A9P3Q1L3"/>
<feature type="region of interest" description="Disordered" evidence="1">
    <location>
        <begin position="1"/>
        <end position="20"/>
    </location>
</feature>
<dbReference type="EMBL" id="BRPK01000022">
    <property type="protein sequence ID" value="GLB45404.1"/>
    <property type="molecule type" value="Genomic_DNA"/>
</dbReference>
<proteinExistence type="predicted"/>
<reference evidence="2" key="1">
    <citation type="submission" date="2022-07" db="EMBL/GenBank/DDBJ databases">
        <title>The genome of Lyophyllum shimeji provides insight into the initial evolution of ectomycorrhizal fungal genome.</title>
        <authorList>
            <person name="Kobayashi Y."/>
            <person name="Shibata T."/>
            <person name="Hirakawa H."/>
            <person name="Shigenobu S."/>
            <person name="Nishiyama T."/>
            <person name="Yamada A."/>
            <person name="Hasebe M."/>
            <person name="Kawaguchi M."/>
        </authorList>
    </citation>
    <scope>NUCLEOTIDE SEQUENCE</scope>
    <source>
        <strain evidence="2">AT787</strain>
    </source>
</reference>